<dbReference type="EMBL" id="LCFP01000001">
    <property type="protein sequence ID" value="KKS98681.1"/>
    <property type="molecule type" value="Genomic_DNA"/>
</dbReference>
<gene>
    <name evidence="1" type="ORF">UV73_C0001G0202</name>
</gene>
<protein>
    <submittedName>
        <fullName evidence="1">Uncharacterized protein</fullName>
    </submittedName>
</protein>
<name>A0A0G1FUM2_9BACT</name>
<evidence type="ECO:0000313" key="2">
    <source>
        <dbReference type="Proteomes" id="UP000034894"/>
    </source>
</evidence>
<dbReference type="AlphaFoldDB" id="A0A0G1FUM2"/>
<evidence type="ECO:0000313" key="1">
    <source>
        <dbReference type="EMBL" id="KKS98681.1"/>
    </source>
</evidence>
<comment type="caution">
    <text evidence="1">The sequence shown here is derived from an EMBL/GenBank/DDBJ whole genome shotgun (WGS) entry which is preliminary data.</text>
</comment>
<proteinExistence type="predicted"/>
<organism evidence="1 2">
    <name type="scientific">Candidatus Gottesmanbacteria bacterium GW2011_GWA2_43_14</name>
    <dbReference type="NCBI Taxonomy" id="1618443"/>
    <lineage>
        <taxon>Bacteria</taxon>
        <taxon>Candidatus Gottesmaniibacteriota</taxon>
    </lineage>
</organism>
<accession>A0A0G1FUM2</accession>
<reference evidence="1 2" key="1">
    <citation type="journal article" date="2015" name="Nature">
        <title>rRNA introns, odd ribosomes, and small enigmatic genomes across a large radiation of phyla.</title>
        <authorList>
            <person name="Brown C.T."/>
            <person name="Hug L.A."/>
            <person name="Thomas B.C."/>
            <person name="Sharon I."/>
            <person name="Castelle C.J."/>
            <person name="Singh A."/>
            <person name="Wilkins M.J."/>
            <person name="Williams K.H."/>
            <person name="Banfield J.F."/>
        </authorList>
    </citation>
    <scope>NUCLEOTIDE SEQUENCE [LARGE SCALE GENOMIC DNA]</scope>
</reference>
<dbReference type="STRING" id="1618443.UV73_C0001G0202"/>
<dbReference type="Proteomes" id="UP000034894">
    <property type="component" value="Unassembled WGS sequence"/>
</dbReference>
<sequence>MMWFLLTIGLILFSFYWFILRPANFKKDCNLNAVTATSQLKVNMILRLMILCFRDVCIRVDYKKSPVS</sequence>